<comment type="caution">
    <text evidence="3">The sequence shown here is derived from an EMBL/GenBank/DDBJ whole genome shotgun (WGS) entry which is preliminary data.</text>
</comment>
<feature type="domain" description="Low molecular weight protein antigen 6 PH" evidence="2">
    <location>
        <begin position="64"/>
        <end position="133"/>
    </location>
</feature>
<dbReference type="RefSeq" id="WP_345037577.1">
    <property type="nucleotide sequence ID" value="NZ_BAABED010000001.1"/>
</dbReference>
<evidence type="ECO:0000256" key="1">
    <source>
        <dbReference type="SAM" id="Phobius"/>
    </source>
</evidence>
<name>A0ABV5UX46_9MICC</name>
<feature type="transmembrane region" description="Helical" evidence="1">
    <location>
        <begin position="45"/>
        <end position="63"/>
    </location>
</feature>
<feature type="transmembrane region" description="Helical" evidence="1">
    <location>
        <begin position="181"/>
        <end position="206"/>
    </location>
</feature>
<keyword evidence="4" id="KW-1185">Reference proteome</keyword>
<feature type="transmembrane region" description="Helical" evidence="1">
    <location>
        <begin position="20"/>
        <end position="39"/>
    </location>
</feature>
<evidence type="ECO:0000259" key="2">
    <source>
        <dbReference type="Pfam" id="PF10756"/>
    </source>
</evidence>
<accession>A0ABV5UX46</accession>
<keyword evidence="1" id="KW-0812">Transmembrane</keyword>
<sequence length="209" mass="22730">MSQEPHAGNAEIFKARTSKLFAWICWGVATFGVLVTLVVAGPSALPGTIPLLFVAFLGWLLFWRPAVVVRDTHVTLENPYRTIDVPWDALVHVDTRYALTLITPRKKYPAWAAPAPGIWGGRHARPEHLKGLPGSTYGPGSSVRPGDLKNTDSGIAAVLVRTRWQNLVESGRIEPGRAEDAVVAVAVGWFRVAATVILAAASYWAVFLQ</sequence>
<gene>
    <name evidence="3" type="ORF">ACFFPI_21660</name>
</gene>
<keyword evidence="1" id="KW-0472">Membrane</keyword>
<keyword evidence="1" id="KW-1133">Transmembrane helix</keyword>
<evidence type="ECO:0000313" key="4">
    <source>
        <dbReference type="Proteomes" id="UP001589536"/>
    </source>
</evidence>
<proteinExistence type="predicted"/>
<organism evidence="3 4">
    <name type="scientific">Arthrobacter methylotrophus</name>
    <dbReference type="NCBI Taxonomy" id="121291"/>
    <lineage>
        <taxon>Bacteria</taxon>
        <taxon>Bacillati</taxon>
        <taxon>Actinomycetota</taxon>
        <taxon>Actinomycetes</taxon>
        <taxon>Micrococcales</taxon>
        <taxon>Micrococcaceae</taxon>
        <taxon>Arthrobacter</taxon>
    </lineage>
</organism>
<dbReference type="Proteomes" id="UP001589536">
    <property type="component" value="Unassembled WGS sequence"/>
</dbReference>
<protein>
    <submittedName>
        <fullName evidence="3">PH domain-containing protein</fullName>
    </submittedName>
</protein>
<dbReference type="Pfam" id="PF10756">
    <property type="entry name" value="bPH_6"/>
    <property type="match status" value="1"/>
</dbReference>
<dbReference type="EMBL" id="JBHMBH010000062">
    <property type="protein sequence ID" value="MFB9716705.1"/>
    <property type="molecule type" value="Genomic_DNA"/>
</dbReference>
<reference evidence="3 4" key="1">
    <citation type="submission" date="2024-09" db="EMBL/GenBank/DDBJ databases">
        <authorList>
            <person name="Sun Q."/>
            <person name="Mori K."/>
        </authorList>
    </citation>
    <scope>NUCLEOTIDE SEQUENCE [LARGE SCALE GENOMIC DNA]</scope>
    <source>
        <strain evidence="3 4">JCM 13519</strain>
    </source>
</reference>
<evidence type="ECO:0000313" key="3">
    <source>
        <dbReference type="EMBL" id="MFB9716705.1"/>
    </source>
</evidence>
<dbReference type="InterPro" id="IPR019692">
    <property type="entry name" value="CFP-6_PH"/>
</dbReference>